<feature type="domain" description="SAV-6107-like HEPN" evidence="1">
    <location>
        <begin position="40"/>
        <end position="135"/>
    </location>
</feature>
<organism evidence="2 3">
    <name type="scientific">Oryzihumus leptocrescens</name>
    <dbReference type="NCBI Taxonomy" id="297536"/>
    <lineage>
        <taxon>Bacteria</taxon>
        <taxon>Bacillati</taxon>
        <taxon>Actinomycetota</taxon>
        <taxon>Actinomycetes</taxon>
        <taxon>Micrococcales</taxon>
        <taxon>Intrasporangiaceae</taxon>
        <taxon>Oryzihumus</taxon>
    </lineage>
</organism>
<gene>
    <name evidence="2" type="ORF">FB474_1922</name>
</gene>
<dbReference type="RefSeq" id="WP_221632495.1">
    <property type="nucleotide sequence ID" value="NZ_BAAAKX010000002.1"/>
</dbReference>
<evidence type="ECO:0000259" key="1">
    <source>
        <dbReference type="Pfam" id="PF18726"/>
    </source>
</evidence>
<keyword evidence="3" id="KW-1185">Reference proteome</keyword>
<reference evidence="2 3" key="1">
    <citation type="submission" date="2019-06" db="EMBL/GenBank/DDBJ databases">
        <title>Sequencing the genomes of 1000 actinobacteria strains.</title>
        <authorList>
            <person name="Klenk H.-P."/>
        </authorList>
    </citation>
    <scope>NUCLEOTIDE SEQUENCE [LARGE SCALE GENOMIC DNA]</scope>
    <source>
        <strain evidence="2 3">DSM 18082</strain>
    </source>
</reference>
<protein>
    <recommendedName>
        <fullName evidence="1">SAV-6107-like HEPN domain-containing protein</fullName>
    </recommendedName>
</protein>
<dbReference type="Pfam" id="PF18726">
    <property type="entry name" value="HEPN_SAV_6107"/>
    <property type="match status" value="1"/>
</dbReference>
<accession>A0A542ZJK3</accession>
<dbReference type="InterPro" id="IPR040891">
    <property type="entry name" value="HEPN_SAV_6107"/>
</dbReference>
<dbReference type="AlphaFoldDB" id="A0A542ZJK3"/>
<evidence type="ECO:0000313" key="3">
    <source>
        <dbReference type="Proteomes" id="UP000319514"/>
    </source>
</evidence>
<name>A0A542ZJK3_9MICO</name>
<evidence type="ECO:0000313" key="2">
    <source>
        <dbReference type="EMBL" id="TQL60527.1"/>
    </source>
</evidence>
<dbReference type="EMBL" id="VFOQ01000001">
    <property type="protein sequence ID" value="TQL60527.1"/>
    <property type="molecule type" value="Genomic_DNA"/>
</dbReference>
<comment type="caution">
    <text evidence="2">The sequence shown here is derived from an EMBL/GenBank/DDBJ whole genome shotgun (WGS) entry which is preliminary data.</text>
</comment>
<dbReference type="Proteomes" id="UP000319514">
    <property type="component" value="Unassembled WGS sequence"/>
</dbReference>
<sequence>MTTATTTTAARSSGCGVPRAPMATTALDLLDRSRASLLDACRAGTVDERYVDAHLAALRAAAALLAARSRPTRRSRPRSVWEVLPEVAPELTEWAVFFAASARRRAAIERGAVALPTREADDLLRQAEVFLGLVQAALGLPVAATLPALVTPAGRP</sequence>
<proteinExistence type="predicted"/>